<gene>
    <name evidence="1" type="ORF">D5R40_14530</name>
</gene>
<reference evidence="1 2" key="1">
    <citation type="journal article" date="2018" name="ACS Chem. Biol.">
        <title>Ketoreductase domain dysfunction expands chemodiversity: malyngamide biosynthesis in the cyanobacterium Okeania hirsuta.</title>
        <authorList>
            <person name="Moss N.A."/>
            <person name="Leao T."/>
            <person name="Rankin M."/>
            <person name="McCullough T.M."/>
            <person name="Qu P."/>
            <person name="Korobeynikov A."/>
            <person name="Smith J.L."/>
            <person name="Gerwick L."/>
            <person name="Gerwick W.H."/>
        </authorList>
    </citation>
    <scope>NUCLEOTIDE SEQUENCE [LARGE SCALE GENOMIC DNA]</scope>
    <source>
        <strain evidence="1 2">PAB10Feb10-1</strain>
    </source>
</reference>
<evidence type="ECO:0000313" key="1">
    <source>
        <dbReference type="EMBL" id="RQH42298.1"/>
    </source>
</evidence>
<sequence length="99" mass="11347">MKGSFAQYAQESSTEIILYYINGNSETFSLPINSQQFQTILPQLLQQPWITFHLIDQTVCISTEKVMKIEIKPPINQMQGEGIFANSQRITPLQRNATR</sequence>
<accession>A0A3N6PCH4</accession>
<keyword evidence="2" id="KW-1185">Reference proteome</keyword>
<dbReference type="AlphaFoldDB" id="A0A3N6PCH4"/>
<dbReference type="RefSeq" id="WP_124146878.1">
    <property type="nucleotide sequence ID" value="NZ_CAWOKI010000205.1"/>
</dbReference>
<dbReference type="Proteomes" id="UP000269154">
    <property type="component" value="Unassembled WGS sequence"/>
</dbReference>
<protein>
    <submittedName>
        <fullName evidence="1">Uncharacterized protein</fullName>
    </submittedName>
</protein>
<organism evidence="1 2">
    <name type="scientific">Okeania hirsuta</name>
    <dbReference type="NCBI Taxonomy" id="1458930"/>
    <lineage>
        <taxon>Bacteria</taxon>
        <taxon>Bacillati</taxon>
        <taxon>Cyanobacteriota</taxon>
        <taxon>Cyanophyceae</taxon>
        <taxon>Oscillatoriophycideae</taxon>
        <taxon>Oscillatoriales</taxon>
        <taxon>Microcoleaceae</taxon>
        <taxon>Okeania</taxon>
    </lineage>
</organism>
<proteinExistence type="predicted"/>
<comment type="caution">
    <text evidence="1">The sequence shown here is derived from an EMBL/GenBank/DDBJ whole genome shotgun (WGS) entry which is preliminary data.</text>
</comment>
<evidence type="ECO:0000313" key="2">
    <source>
        <dbReference type="Proteomes" id="UP000269154"/>
    </source>
</evidence>
<dbReference type="OrthoDB" id="466926at2"/>
<name>A0A3N6PCH4_9CYAN</name>
<dbReference type="EMBL" id="RCBY01000073">
    <property type="protein sequence ID" value="RQH42298.1"/>
    <property type="molecule type" value="Genomic_DNA"/>
</dbReference>